<name>A0AAE0SIE5_9BIVA</name>
<organism evidence="2 3">
    <name type="scientific">Potamilus streckersoni</name>
    <dbReference type="NCBI Taxonomy" id="2493646"/>
    <lineage>
        <taxon>Eukaryota</taxon>
        <taxon>Metazoa</taxon>
        <taxon>Spiralia</taxon>
        <taxon>Lophotrochozoa</taxon>
        <taxon>Mollusca</taxon>
        <taxon>Bivalvia</taxon>
        <taxon>Autobranchia</taxon>
        <taxon>Heteroconchia</taxon>
        <taxon>Palaeoheterodonta</taxon>
        <taxon>Unionida</taxon>
        <taxon>Unionoidea</taxon>
        <taxon>Unionidae</taxon>
        <taxon>Ambleminae</taxon>
        <taxon>Lampsilini</taxon>
        <taxon>Potamilus</taxon>
    </lineage>
</organism>
<gene>
    <name evidence="2" type="ORF">CHS0354_031541</name>
</gene>
<reference evidence="2" key="1">
    <citation type="journal article" date="2021" name="Genome Biol. Evol.">
        <title>A High-Quality Reference Genome for a Parasitic Bivalve with Doubly Uniparental Inheritance (Bivalvia: Unionida).</title>
        <authorList>
            <person name="Smith C.H."/>
        </authorList>
    </citation>
    <scope>NUCLEOTIDE SEQUENCE</scope>
    <source>
        <strain evidence="2">CHS0354</strain>
    </source>
</reference>
<dbReference type="Proteomes" id="UP001195483">
    <property type="component" value="Unassembled WGS sequence"/>
</dbReference>
<protein>
    <submittedName>
        <fullName evidence="2">Uncharacterized protein</fullName>
    </submittedName>
</protein>
<dbReference type="EMBL" id="JAEAOA010001885">
    <property type="protein sequence ID" value="KAK3592028.1"/>
    <property type="molecule type" value="Genomic_DNA"/>
</dbReference>
<evidence type="ECO:0000256" key="1">
    <source>
        <dbReference type="SAM" id="MobiDB-lite"/>
    </source>
</evidence>
<accession>A0AAE0SIE5</accession>
<feature type="region of interest" description="Disordered" evidence="1">
    <location>
        <begin position="1"/>
        <end position="23"/>
    </location>
</feature>
<comment type="caution">
    <text evidence="2">The sequence shown here is derived from an EMBL/GenBank/DDBJ whole genome shotgun (WGS) entry which is preliminary data.</text>
</comment>
<sequence>MSTINRNKNETPKTRALTSRNGDKMLRVYPAAQWNRISTAGVGYRQGHCDRCRISPRSTESL</sequence>
<dbReference type="AlphaFoldDB" id="A0AAE0SIE5"/>
<feature type="non-terminal residue" evidence="2">
    <location>
        <position position="62"/>
    </location>
</feature>
<evidence type="ECO:0000313" key="3">
    <source>
        <dbReference type="Proteomes" id="UP001195483"/>
    </source>
</evidence>
<keyword evidence="3" id="KW-1185">Reference proteome</keyword>
<proteinExistence type="predicted"/>
<reference evidence="2" key="2">
    <citation type="journal article" date="2021" name="Genome Biol. Evol.">
        <title>Developing a high-quality reference genome for a parasitic bivalve with doubly uniparental inheritance (Bivalvia: Unionida).</title>
        <authorList>
            <person name="Smith C.H."/>
        </authorList>
    </citation>
    <scope>NUCLEOTIDE SEQUENCE</scope>
    <source>
        <strain evidence="2">CHS0354</strain>
        <tissue evidence="2">Mantle</tissue>
    </source>
</reference>
<reference evidence="2" key="3">
    <citation type="submission" date="2023-05" db="EMBL/GenBank/DDBJ databases">
        <authorList>
            <person name="Smith C.H."/>
        </authorList>
    </citation>
    <scope>NUCLEOTIDE SEQUENCE</scope>
    <source>
        <strain evidence="2">CHS0354</strain>
        <tissue evidence="2">Mantle</tissue>
    </source>
</reference>
<evidence type="ECO:0000313" key="2">
    <source>
        <dbReference type="EMBL" id="KAK3592028.1"/>
    </source>
</evidence>